<dbReference type="AlphaFoldDB" id="A0A2Z6QEV2"/>
<reference evidence="1 2" key="1">
    <citation type="submission" date="2017-11" db="EMBL/GenBank/DDBJ databases">
        <title>The genome of Rhizophagus clarus HR1 reveals common genetic basis of auxotrophy among arbuscular mycorrhizal fungi.</title>
        <authorList>
            <person name="Kobayashi Y."/>
        </authorList>
    </citation>
    <scope>NUCLEOTIDE SEQUENCE [LARGE SCALE GENOMIC DNA]</scope>
    <source>
        <strain evidence="1 2">HR1</strain>
    </source>
</reference>
<proteinExistence type="predicted"/>
<accession>A0A2Z6QEV2</accession>
<name>A0A2Z6QEV2_9GLOM</name>
<dbReference type="InterPro" id="IPR035992">
    <property type="entry name" value="Ricin_B-like_lectins"/>
</dbReference>
<evidence type="ECO:0000313" key="2">
    <source>
        <dbReference type="Proteomes" id="UP000247702"/>
    </source>
</evidence>
<organism evidence="1 2">
    <name type="scientific">Rhizophagus clarus</name>
    <dbReference type="NCBI Taxonomy" id="94130"/>
    <lineage>
        <taxon>Eukaryota</taxon>
        <taxon>Fungi</taxon>
        <taxon>Fungi incertae sedis</taxon>
        <taxon>Mucoromycota</taxon>
        <taxon>Glomeromycotina</taxon>
        <taxon>Glomeromycetes</taxon>
        <taxon>Glomerales</taxon>
        <taxon>Glomeraceae</taxon>
        <taxon>Rhizophagus</taxon>
    </lineage>
</organism>
<comment type="caution">
    <text evidence="1">The sequence shown here is derived from an EMBL/GenBank/DDBJ whole genome shotgun (WGS) entry which is preliminary data.</text>
</comment>
<dbReference type="STRING" id="94130.A0A2Z6QEV2"/>
<dbReference type="Gene3D" id="2.80.10.50">
    <property type="match status" value="1"/>
</dbReference>
<dbReference type="EMBL" id="BEXD01000402">
    <property type="protein sequence ID" value="GBB87132.1"/>
    <property type="molecule type" value="Genomic_DNA"/>
</dbReference>
<dbReference type="SUPFAM" id="SSF50370">
    <property type="entry name" value="Ricin B-like lectins"/>
    <property type="match status" value="1"/>
</dbReference>
<evidence type="ECO:0000313" key="1">
    <source>
        <dbReference type="EMBL" id="GBB87132.1"/>
    </source>
</evidence>
<gene>
    <name evidence="1" type="ORF">RclHR1_01360003</name>
</gene>
<protein>
    <submittedName>
        <fullName evidence="1">Uncharacterized protein</fullName>
    </submittedName>
</protein>
<dbReference type="Proteomes" id="UP000247702">
    <property type="component" value="Unassembled WGS sequence"/>
</dbReference>
<keyword evidence="2" id="KW-1185">Reference proteome</keyword>
<sequence length="74" mass="8697">MTNYYWIIAQHSGKVLEVENGNFHCWANIVQNTKKSELDPLVDAQLWYFDGGFIINKRSELVLDVCRWKFENCG</sequence>